<evidence type="ECO:0000256" key="4">
    <source>
        <dbReference type="ARBA" id="ARBA00022692"/>
    </source>
</evidence>
<evidence type="ECO:0000256" key="5">
    <source>
        <dbReference type="ARBA" id="ARBA00022960"/>
    </source>
</evidence>
<dbReference type="Gene3D" id="3.90.1310.10">
    <property type="entry name" value="Penicillin-binding protein 2a (Domain 2)"/>
    <property type="match status" value="1"/>
</dbReference>
<dbReference type="PANTHER" id="PTHR30627:SF2">
    <property type="entry name" value="PEPTIDOGLYCAN D,D-TRANSPEPTIDASE MRDA"/>
    <property type="match status" value="1"/>
</dbReference>
<sequence>MKRLFFHSSSSQTHIQRMGWISCICVGIAVLLIVRCVDLMIFQGETLREMADNNRFFTQTILPNRGIITDRFGNILVANIPVYREAVQTVPVIHPTLIATDSAHAFDLLLHDPQRLYQTQSRVPQFSNTLSHVIGYTGVVDPNTTSDVASLSEIVGKTGVEREFNDRLTGVAGDRTYEMSANGKIIRTVDETPPISGQDLTLSLDATLSATAFNALNGRPGTVIATDIATSQVLAMVSSPSFSKDTLVDSLHDPLTPLINRSLHPYPPGSVFKMMVALAGLEEGTITKDSLILDDGQVKVGDAVFRNWFLRDFGRTEGNITVVRALTSSNDVFFYKLAGQVGPDAIAHMASLFHFGETTGFELHEEETGLIPTPAWKESTIGEKWYLGDTYHMGIGQGDVLVTPLQINAMTAALARDGTWCIPTLLTQHAPICEEIPVHKENVEIVNDGMVGACTAGGTGVPFFQWNSTASDSAKVACKTGTAEHGSADAQGRRKTHAWFTMFYPRVNPKIAITVLLESTSDQPFLEGSADAAPIAKAVWDNWRARYPQ</sequence>
<name>A0A317JNU1_9BACT</name>
<comment type="subcellular location">
    <subcellularLocation>
        <location evidence="2">Cell membrane</location>
    </subcellularLocation>
    <subcellularLocation>
        <location evidence="1">Membrane</location>
        <topology evidence="1">Single-pass membrane protein</topology>
    </subcellularLocation>
</comment>
<dbReference type="GO" id="GO:0071555">
    <property type="term" value="P:cell wall organization"/>
    <property type="evidence" value="ECO:0007669"/>
    <property type="project" value="TreeGrafter"/>
</dbReference>
<feature type="domain" description="Penicillin-binding protein dimerisation" evidence="12">
    <location>
        <begin position="119"/>
        <end position="189"/>
    </location>
</feature>
<keyword evidence="5" id="KW-0133">Cell shape</keyword>
<dbReference type="InterPro" id="IPR012338">
    <property type="entry name" value="Beta-lactam/transpept-like"/>
</dbReference>
<dbReference type="Pfam" id="PF00905">
    <property type="entry name" value="Transpeptidase"/>
    <property type="match status" value="1"/>
</dbReference>
<organism evidence="13 14">
    <name type="scientific">Candidatus Cerribacteria bacterium 'Amazon FNV 2010 28 9'</name>
    <dbReference type="NCBI Taxonomy" id="2081795"/>
    <lineage>
        <taxon>Bacteria</taxon>
        <taxon>Candidatus Cerribacteria</taxon>
    </lineage>
</organism>
<evidence type="ECO:0000256" key="2">
    <source>
        <dbReference type="ARBA" id="ARBA00004236"/>
    </source>
</evidence>
<dbReference type="EMBL" id="PSRQ01000042">
    <property type="protein sequence ID" value="PWU23227.1"/>
    <property type="molecule type" value="Genomic_DNA"/>
</dbReference>
<evidence type="ECO:0008006" key="15">
    <source>
        <dbReference type="Google" id="ProtNLM"/>
    </source>
</evidence>
<dbReference type="InterPro" id="IPR050515">
    <property type="entry name" value="Beta-lactam/transpept"/>
</dbReference>
<keyword evidence="6" id="KW-0573">Peptidoglycan synthesis</keyword>
<comment type="caution">
    <text evidence="13">The sequence shown here is derived from an EMBL/GenBank/DDBJ whole genome shotgun (WGS) entry which is preliminary data.</text>
</comment>
<keyword evidence="3" id="KW-1003">Cell membrane</keyword>
<dbReference type="PANTHER" id="PTHR30627">
    <property type="entry name" value="PEPTIDOGLYCAN D,D-TRANSPEPTIDASE"/>
    <property type="match status" value="1"/>
</dbReference>
<keyword evidence="9" id="KW-0961">Cell wall biogenesis/degradation</keyword>
<protein>
    <recommendedName>
        <fullName evidence="15">Penicillin-binding protein 2</fullName>
    </recommendedName>
</protein>
<evidence type="ECO:0000259" key="12">
    <source>
        <dbReference type="Pfam" id="PF03717"/>
    </source>
</evidence>
<evidence type="ECO:0000256" key="1">
    <source>
        <dbReference type="ARBA" id="ARBA00004167"/>
    </source>
</evidence>
<evidence type="ECO:0000256" key="9">
    <source>
        <dbReference type="ARBA" id="ARBA00023316"/>
    </source>
</evidence>
<accession>A0A317JNU1</accession>
<dbReference type="Gene3D" id="3.40.710.10">
    <property type="entry name" value="DD-peptidase/beta-lactamase superfamily"/>
    <property type="match status" value="1"/>
</dbReference>
<feature type="transmembrane region" description="Helical" evidence="10">
    <location>
        <begin position="20"/>
        <end position="42"/>
    </location>
</feature>
<evidence type="ECO:0000313" key="13">
    <source>
        <dbReference type="EMBL" id="PWU23227.1"/>
    </source>
</evidence>
<dbReference type="Proteomes" id="UP000246104">
    <property type="component" value="Unassembled WGS sequence"/>
</dbReference>
<dbReference type="GO" id="GO:0008658">
    <property type="term" value="F:penicillin binding"/>
    <property type="evidence" value="ECO:0007669"/>
    <property type="project" value="InterPro"/>
</dbReference>
<evidence type="ECO:0000256" key="7">
    <source>
        <dbReference type="ARBA" id="ARBA00022989"/>
    </source>
</evidence>
<dbReference type="Pfam" id="PF03717">
    <property type="entry name" value="PBP_dimer"/>
    <property type="match status" value="1"/>
</dbReference>
<feature type="domain" description="Penicillin-binding protein transpeptidase" evidence="11">
    <location>
        <begin position="221"/>
        <end position="539"/>
    </location>
</feature>
<dbReference type="InterPro" id="IPR005311">
    <property type="entry name" value="PBP_dimer"/>
</dbReference>
<evidence type="ECO:0000313" key="14">
    <source>
        <dbReference type="Proteomes" id="UP000246104"/>
    </source>
</evidence>
<dbReference type="GO" id="GO:0046677">
    <property type="term" value="P:response to antibiotic"/>
    <property type="evidence" value="ECO:0007669"/>
    <property type="project" value="UniProtKB-KW"/>
</dbReference>
<keyword evidence="7 10" id="KW-1133">Transmembrane helix</keyword>
<dbReference type="GO" id="GO:0008800">
    <property type="term" value="F:beta-lactamase activity"/>
    <property type="evidence" value="ECO:0007669"/>
    <property type="project" value="UniProtKB-EC"/>
</dbReference>
<evidence type="ECO:0000256" key="6">
    <source>
        <dbReference type="ARBA" id="ARBA00022984"/>
    </source>
</evidence>
<evidence type="ECO:0000256" key="3">
    <source>
        <dbReference type="ARBA" id="ARBA00022475"/>
    </source>
</evidence>
<dbReference type="GO" id="GO:0005886">
    <property type="term" value="C:plasma membrane"/>
    <property type="evidence" value="ECO:0007669"/>
    <property type="project" value="TreeGrafter"/>
</dbReference>
<keyword evidence="8 10" id="KW-0472">Membrane</keyword>
<evidence type="ECO:0000259" key="11">
    <source>
        <dbReference type="Pfam" id="PF00905"/>
    </source>
</evidence>
<dbReference type="AlphaFoldDB" id="A0A317JNU1"/>
<dbReference type="InterPro" id="IPR001460">
    <property type="entry name" value="PCN-bd_Tpept"/>
</dbReference>
<gene>
    <name evidence="13" type="ORF">C5B42_03625</name>
</gene>
<dbReference type="SUPFAM" id="SSF56601">
    <property type="entry name" value="beta-lactamase/transpeptidase-like"/>
    <property type="match status" value="1"/>
</dbReference>
<evidence type="ECO:0000256" key="8">
    <source>
        <dbReference type="ARBA" id="ARBA00023136"/>
    </source>
</evidence>
<dbReference type="SUPFAM" id="SSF56519">
    <property type="entry name" value="Penicillin binding protein dimerisation domain"/>
    <property type="match status" value="1"/>
</dbReference>
<dbReference type="InterPro" id="IPR036138">
    <property type="entry name" value="PBP_dimer_sf"/>
</dbReference>
<proteinExistence type="predicted"/>
<reference evidence="13 14" key="1">
    <citation type="submission" date="2018-02" db="EMBL/GenBank/DDBJ databases">
        <title>Genomic Reconstructions from Amazon Rainforest and Pasture Soil Reveal Novel Insights into the Physiology of Candidate Phyla in Tropical Sites.</title>
        <authorList>
            <person name="Kroeger M.E."/>
            <person name="Delmont T."/>
            <person name="Eren A.M."/>
            <person name="Guo J."/>
            <person name="Meyer K.M."/>
            <person name="Khan K."/>
            <person name="Rodrigues J.L.M."/>
            <person name="Bohannan B.J.M."/>
            <person name="Tringe S."/>
            <person name="Borges C.D."/>
            <person name="Tiedje J."/>
            <person name="Tsai S.M."/>
            <person name="Nusslein K."/>
        </authorList>
    </citation>
    <scope>NUCLEOTIDE SEQUENCE [LARGE SCALE GENOMIC DNA]</scope>
    <source>
        <strain evidence="13">Amazon FNV 2010 28 9</strain>
    </source>
</reference>
<keyword evidence="4 10" id="KW-0812">Transmembrane</keyword>
<evidence type="ECO:0000256" key="10">
    <source>
        <dbReference type="SAM" id="Phobius"/>
    </source>
</evidence>